<evidence type="ECO:0000256" key="1">
    <source>
        <dbReference type="ARBA" id="ARBA00005181"/>
    </source>
</evidence>
<dbReference type="HAMAP" id="MF_01255">
    <property type="entry name" value="Ectoine_synth"/>
    <property type="match status" value="1"/>
</dbReference>
<dbReference type="SUPFAM" id="SSF51182">
    <property type="entry name" value="RmlC-like cupins"/>
    <property type="match status" value="1"/>
</dbReference>
<dbReference type="CDD" id="cd06978">
    <property type="entry name" value="cupin_EctC"/>
    <property type="match status" value="1"/>
</dbReference>
<dbReference type="PANTHER" id="PTHR39289">
    <property type="match status" value="1"/>
</dbReference>
<evidence type="ECO:0000256" key="2">
    <source>
        <dbReference type="ARBA" id="ARBA00009637"/>
    </source>
</evidence>
<evidence type="ECO:0000256" key="5">
    <source>
        <dbReference type="ARBA" id="ARBA00023239"/>
    </source>
</evidence>
<dbReference type="EC" id="4.2.1.108" evidence="3 8"/>
<dbReference type="InterPro" id="IPR014710">
    <property type="entry name" value="RmlC-like_jellyroll"/>
</dbReference>
<dbReference type="InterPro" id="IPR011051">
    <property type="entry name" value="RmlC_Cupin_sf"/>
</dbReference>
<comment type="similarity">
    <text evidence="2 8">Belongs to the ectoine synthase family.</text>
</comment>
<dbReference type="Pfam" id="PF06339">
    <property type="entry name" value="Ectoine_synth"/>
    <property type="match status" value="1"/>
</dbReference>
<evidence type="ECO:0000256" key="4">
    <source>
        <dbReference type="ARBA" id="ARBA00019707"/>
    </source>
</evidence>
<dbReference type="RefSeq" id="WP_251515909.1">
    <property type="nucleotide sequence ID" value="NZ_JAMBON010000030.1"/>
</dbReference>
<reference evidence="10" key="1">
    <citation type="journal article" date="2019" name="Int. J. Syst. Evol. Microbiol.">
        <title>The Global Catalogue of Microorganisms (GCM) 10K type strain sequencing project: providing services to taxonomists for standard genome sequencing and annotation.</title>
        <authorList>
            <consortium name="The Broad Institute Genomics Platform"/>
            <consortium name="The Broad Institute Genome Sequencing Center for Infectious Disease"/>
            <person name="Wu L."/>
            <person name="Ma J."/>
        </authorList>
    </citation>
    <scope>NUCLEOTIDE SEQUENCE [LARGE SCALE GENOMIC DNA]</scope>
    <source>
        <strain evidence="10">CGMCC 1.12376</strain>
    </source>
</reference>
<sequence>MIVKSLEDIVGTKDDVADGNWRSRRFVSAHDKLGFSINDTIIKGGTTNYFWYKNHIEAVYIIEGEGEIEKLENGQVWQLKPGTIYVLDENDKHELRTKTDMRMVCVFNPPLVGTEKHDEDGIYPLLTLEDVEN</sequence>
<evidence type="ECO:0000313" key="10">
    <source>
        <dbReference type="Proteomes" id="UP001597221"/>
    </source>
</evidence>
<dbReference type="EMBL" id="JBHUDE010000142">
    <property type="protein sequence ID" value="MFD1608978.1"/>
    <property type="molecule type" value="Genomic_DNA"/>
</dbReference>
<dbReference type="NCBIfam" id="NF009806">
    <property type="entry name" value="PRK13290.1"/>
    <property type="match status" value="1"/>
</dbReference>
<comment type="catalytic activity">
    <reaction evidence="7 8">
        <text>(2S)-4-acetamido-2-aminobutanoate = L-ectoine + H2O</text>
        <dbReference type="Rhea" id="RHEA:17281"/>
        <dbReference type="ChEBI" id="CHEBI:15377"/>
        <dbReference type="ChEBI" id="CHEBI:58515"/>
        <dbReference type="ChEBI" id="CHEBI:58929"/>
        <dbReference type="EC" id="4.2.1.108"/>
    </reaction>
</comment>
<dbReference type="Proteomes" id="UP001597221">
    <property type="component" value="Unassembled WGS sequence"/>
</dbReference>
<dbReference type="Gene3D" id="2.60.120.10">
    <property type="entry name" value="Jelly Rolls"/>
    <property type="match status" value="1"/>
</dbReference>
<dbReference type="InterPro" id="IPR010462">
    <property type="entry name" value="Ectoine_synth"/>
</dbReference>
<gene>
    <name evidence="8" type="primary">ectC</name>
    <name evidence="9" type="ORF">ACFSBH_15245</name>
</gene>
<protein>
    <recommendedName>
        <fullName evidence="4 8">L-ectoine synthase</fullName>
        <ecNumber evidence="3 8">4.2.1.108</ecNumber>
    </recommendedName>
    <alternativeName>
        <fullName evidence="6 8">N-acetyldiaminobutyrate dehydratase</fullName>
    </alternativeName>
</protein>
<accession>A0ABW4HTL5</accession>
<dbReference type="PANTHER" id="PTHR39289:SF1">
    <property type="entry name" value="L-ECTOINE SYNTHASE"/>
    <property type="match status" value="1"/>
</dbReference>
<proteinExistence type="inferred from homology"/>
<evidence type="ECO:0000256" key="6">
    <source>
        <dbReference type="ARBA" id="ARBA00033271"/>
    </source>
</evidence>
<keyword evidence="10" id="KW-1185">Reference proteome</keyword>
<comment type="caution">
    <text evidence="9">The sequence shown here is derived from an EMBL/GenBank/DDBJ whole genome shotgun (WGS) entry which is preliminary data.</text>
</comment>
<name>A0ABW4HTL5_9BACI</name>
<keyword evidence="5 8" id="KW-0456">Lyase</keyword>
<evidence type="ECO:0000256" key="8">
    <source>
        <dbReference type="HAMAP-Rule" id="MF_01255"/>
    </source>
</evidence>
<evidence type="ECO:0000313" key="9">
    <source>
        <dbReference type="EMBL" id="MFD1608978.1"/>
    </source>
</evidence>
<evidence type="ECO:0000256" key="3">
    <source>
        <dbReference type="ARBA" id="ARBA00013192"/>
    </source>
</evidence>
<comment type="function">
    <text evidence="8">Catalyzes the circularization of gamma-N-acetyl-alpha,gamma-diaminobutyric acid (ADABA) to ectoine (1,4,5,6-tetrahydro-2-methyl-4-pyrimidine carboxylic acid), which is an excellent osmoprotectant.</text>
</comment>
<comment type="pathway">
    <text evidence="1 8">Amine and polyamine biosynthesis; ectoine biosynthesis; L-ectoine from L-aspartate 4-semialdehyde: step 3/3.</text>
</comment>
<evidence type="ECO:0000256" key="7">
    <source>
        <dbReference type="ARBA" id="ARBA00048714"/>
    </source>
</evidence>
<organism evidence="9 10">
    <name type="scientific">Oceanobacillus luteolus</name>
    <dbReference type="NCBI Taxonomy" id="1274358"/>
    <lineage>
        <taxon>Bacteria</taxon>
        <taxon>Bacillati</taxon>
        <taxon>Bacillota</taxon>
        <taxon>Bacilli</taxon>
        <taxon>Bacillales</taxon>
        <taxon>Bacillaceae</taxon>
        <taxon>Oceanobacillus</taxon>
    </lineage>
</organism>